<organism evidence="2 3">
    <name type="scientific">Micromonospora polyrhachis</name>
    <dbReference type="NCBI Taxonomy" id="1282883"/>
    <lineage>
        <taxon>Bacteria</taxon>
        <taxon>Bacillati</taxon>
        <taxon>Actinomycetota</taxon>
        <taxon>Actinomycetes</taxon>
        <taxon>Micromonosporales</taxon>
        <taxon>Micromonosporaceae</taxon>
        <taxon>Micromonospora</taxon>
    </lineage>
</organism>
<dbReference type="InterPro" id="IPR019933">
    <property type="entry name" value="DivIVA_domain"/>
</dbReference>
<dbReference type="Proteomes" id="UP000578819">
    <property type="component" value="Unassembled WGS sequence"/>
</dbReference>
<keyword evidence="3" id="KW-1185">Reference proteome</keyword>
<dbReference type="NCBIfam" id="TIGR03544">
    <property type="entry name" value="DivI1A_domain"/>
    <property type="match status" value="1"/>
</dbReference>
<dbReference type="AlphaFoldDB" id="A0A7W7SPT6"/>
<dbReference type="RefSeq" id="WP_376771398.1">
    <property type="nucleotide sequence ID" value="NZ_JACHJW010000001.1"/>
</dbReference>
<protein>
    <submittedName>
        <fullName evidence="2">DivIVA domain-containing protein</fullName>
    </submittedName>
</protein>
<sequence>MRAAYRSGAHTPMPPWQVRETRFSRRGRRGVDAAEVGDFLERVADDLALLYDEVARSWEETRQIKDALHDWQSRQARSRRELVGER</sequence>
<comment type="caution">
    <text evidence="2">The sequence shown here is derived from an EMBL/GenBank/DDBJ whole genome shotgun (WGS) entry which is preliminary data.</text>
</comment>
<gene>
    <name evidence="2" type="ORF">FHR38_002314</name>
</gene>
<dbReference type="EMBL" id="JACHJW010000001">
    <property type="protein sequence ID" value="MBB4958581.1"/>
    <property type="molecule type" value="Genomic_DNA"/>
</dbReference>
<dbReference type="Gene3D" id="6.10.250.660">
    <property type="match status" value="1"/>
</dbReference>
<proteinExistence type="predicted"/>
<accession>A0A7W7SPT6</accession>
<reference evidence="2 3" key="1">
    <citation type="submission" date="2020-08" db="EMBL/GenBank/DDBJ databases">
        <title>Sequencing the genomes of 1000 actinobacteria strains.</title>
        <authorList>
            <person name="Klenk H.-P."/>
        </authorList>
    </citation>
    <scope>NUCLEOTIDE SEQUENCE [LARGE SCALE GENOMIC DNA]</scope>
    <source>
        <strain evidence="2 3">DSM 45886</strain>
    </source>
</reference>
<feature type="region of interest" description="Disordered" evidence="1">
    <location>
        <begin position="1"/>
        <end position="21"/>
    </location>
</feature>
<name>A0A7W7SPT6_9ACTN</name>
<evidence type="ECO:0000313" key="3">
    <source>
        <dbReference type="Proteomes" id="UP000578819"/>
    </source>
</evidence>
<evidence type="ECO:0000313" key="2">
    <source>
        <dbReference type="EMBL" id="MBB4958581.1"/>
    </source>
</evidence>
<evidence type="ECO:0000256" key="1">
    <source>
        <dbReference type="SAM" id="MobiDB-lite"/>
    </source>
</evidence>